<keyword evidence="12 14" id="KW-0472">Membrane</keyword>
<dbReference type="GO" id="GO:0005886">
    <property type="term" value="C:plasma membrane"/>
    <property type="evidence" value="ECO:0007669"/>
    <property type="project" value="UniProtKB-SubCell"/>
</dbReference>
<evidence type="ECO:0000256" key="10">
    <source>
        <dbReference type="ARBA" id="ARBA00022989"/>
    </source>
</evidence>
<proteinExistence type="inferred from homology"/>
<gene>
    <name evidence="17" type="ORF">SAMN03080610_01056</name>
</gene>
<dbReference type="InterPro" id="IPR000540">
    <property type="entry name" value="Flag_MotA_CS"/>
</dbReference>
<feature type="domain" description="MotA/TolQ/ExbB proton channel" evidence="15">
    <location>
        <begin position="135"/>
        <end position="234"/>
    </location>
</feature>
<dbReference type="InterPro" id="IPR046786">
    <property type="entry name" value="MotA_N"/>
</dbReference>
<evidence type="ECO:0000256" key="8">
    <source>
        <dbReference type="ARBA" id="ARBA00022779"/>
    </source>
</evidence>
<evidence type="ECO:0000256" key="3">
    <source>
        <dbReference type="ARBA" id="ARBA00022448"/>
    </source>
</evidence>
<dbReference type="Pfam" id="PF01618">
    <property type="entry name" value="MotA_ExbB"/>
    <property type="match status" value="1"/>
</dbReference>
<evidence type="ECO:0000259" key="15">
    <source>
        <dbReference type="Pfam" id="PF01618"/>
    </source>
</evidence>
<keyword evidence="10 14" id="KW-1133">Transmembrane helix</keyword>
<dbReference type="Proteomes" id="UP000199347">
    <property type="component" value="Unassembled WGS sequence"/>
</dbReference>
<evidence type="ECO:0000313" key="18">
    <source>
        <dbReference type="Proteomes" id="UP000199347"/>
    </source>
</evidence>
<feature type="region of interest" description="Disordered" evidence="13">
    <location>
        <begin position="267"/>
        <end position="296"/>
    </location>
</feature>
<dbReference type="NCBIfam" id="TIGR03818">
    <property type="entry name" value="MotA1"/>
    <property type="match status" value="1"/>
</dbReference>
<evidence type="ECO:0000256" key="11">
    <source>
        <dbReference type="ARBA" id="ARBA00023065"/>
    </source>
</evidence>
<keyword evidence="8" id="KW-0283">Flagellar rotation</keyword>
<evidence type="ECO:0000256" key="13">
    <source>
        <dbReference type="SAM" id="MobiDB-lite"/>
    </source>
</evidence>
<dbReference type="PANTHER" id="PTHR30433:SF4">
    <property type="entry name" value="MOTILITY PROTEIN A"/>
    <property type="match status" value="1"/>
</dbReference>
<sequence length="296" mass="31744">MAILLGLVIGIGSMLGGFMAMGGHVGVIWQPFEYVIIVGIALGTFIIANPMAIIKDAGAGIFEAMKGTAPKRNDYLSILSLLFALMRDLRTRPRNEVEAHIDDPANSVLFQHFPTILKDKELTAYICDYVRLIIIGNARSHEIEGLMEQEISTIKKHKLKSAGALGTVAEALPAIGICAAVLGIVKAMGAIDQSPEILGHYIASALIGTFIGIFLSYAVLSPLAGKIKILREKQCQPFVIVKQTLIAFMNGALPQVALEHGRKTISSKERPTIDEVENEAISNTPSSSAAPMQQAA</sequence>
<accession>A0A1G5MUV2</accession>
<feature type="domain" description="Motility protein A N-terminal" evidence="16">
    <location>
        <begin position="5"/>
        <end position="91"/>
    </location>
</feature>
<dbReference type="AlphaFoldDB" id="A0A1G5MUV2"/>
<evidence type="ECO:0000256" key="6">
    <source>
        <dbReference type="ARBA" id="ARBA00022519"/>
    </source>
</evidence>
<evidence type="ECO:0000256" key="5">
    <source>
        <dbReference type="ARBA" id="ARBA00022500"/>
    </source>
</evidence>
<dbReference type="PROSITE" id="PS01307">
    <property type="entry name" value="MOTA"/>
    <property type="match status" value="1"/>
</dbReference>
<evidence type="ECO:0000256" key="9">
    <source>
        <dbReference type="ARBA" id="ARBA00022781"/>
    </source>
</evidence>
<dbReference type="STRING" id="1120955.SAMN03080610_01056"/>
<keyword evidence="4" id="KW-1003">Cell membrane</keyword>
<dbReference type="Pfam" id="PF20560">
    <property type="entry name" value="MotA_N"/>
    <property type="match status" value="1"/>
</dbReference>
<dbReference type="GO" id="GO:1902600">
    <property type="term" value="P:proton transmembrane transport"/>
    <property type="evidence" value="ECO:0007669"/>
    <property type="project" value="UniProtKB-KW"/>
</dbReference>
<keyword evidence="11" id="KW-0406">Ion transport</keyword>
<feature type="transmembrane region" description="Helical" evidence="14">
    <location>
        <begin position="32"/>
        <end position="54"/>
    </location>
</feature>
<dbReference type="EMBL" id="FMVW01000002">
    <property type="protein sequence ID" value="SCZ28883.1"/>
    <property type="molecule type" value="Genomic_DNA"/>
</dbReference>
<evidence type="ECO:0000256" key="4">
    <source>
        <dbReference type="ARBA" id="ARBA00022475"/>
    </source>
</evidence>
<evidence type="ECO:0000256" key="1">
    <source>
        <dbReference type="ARBA" id="ARBA00004429"/>
    </source>
</evidence>
<keyword evidence="18" id="KW-1185">Reference proteome</keyword>
<dbReference type="RefSeq" id="WP_092810334.1">
    <property type="nucleotide sequence ID" value="NZ_FMVW01000002.1"/>
</dbReference>
<comment type="subcellular location">
    <subcellularLocation>
        <location evidence="1">Cell inner membrane</location>
        <topology evidence="1">Multi-pass membrane protein</topology>
    </subcellularLocation>
</comment>
<evidence type="ECO:0000259" key="16">
    <source>
        <dbReference type="Pfam" id="PF20560"/>
    </source>
</evidence>
<feature type="transmembrane region" description="Helical" evidence="14">
    <location>
        <begin position="197"/>
        <end position="220"/>
    </location>
</feature>
<organism evidence="17 18">
    <name type="scientific">Afifella marina DSM 2698</name>
    <dbReference type="NCBI Taxonomy" id="1120955"/>
    <lineage>
        <taxon>Bacteria</taxon>
        <taxon>Pseudomonadati</taxon>
        <taxon>Pseudomonadota</taxon>
        <taxon>Alphaproteobacteria</taxon>
        <taxon>Hyphomicrobiales</taxon>
        <taxon>Afifellaceae</taxon>
        <taxon>Afifella</taxon>
    </lineage>
</organism>
<evidence type="ECO:0000256" key="14">
    <source>
        <dbReference type="SAM" id="Phobius"/>
    </source>
</evidence>
<dbReference type="GO" id="GO:0071978">
    <property type="term" value="P:bacterial-type flagellum-dependent swarming motility"/>
    <property type="evidence" value="ECO:0007669"/>
    <property type="project" value="InterPro"/>
</dbReference>
<keyword evidence="3" id="KW-0813">Transport</keyword>
<dbReference type="InterPro" id="IPR002898">
    <property type="entry name" value="MotA_ExbB_proton_chnl"/>
</dbReference>
<evidence type="ECO:0000256" key="2">
    <source>
        <dbReference type="ARBA" id="ARBA00008038"/>
    </source>
</evidence>
<dbReference type="PANTHER" id="PTHR30433">
    <property type="entry name" value="CHEMOTAXIS PROTEIN MOTA"/>
    <property type="match status" value="1"/>
</dbReference>
<evidence type="ECO:0000313" key="17">
    <source>
        <dbReference type="EMBL" id="SCZ28883.1"/>
    </source>
</evidence>
<keyword evidence="6" id="KW-0997">Cell inner membrane</keyword>
<feature type="transmembrane region" description="Helical" evidence="14">
    <location>
        <begin position="162"/>
        <end position="185"/>
    </location>
</feature>
<dbReference type="InterPro" id="IPR047055">
    <property type="entry name" value="MotA-like"/>
</dbReference>
<evidence type="ECO:0000256" key="7">
    <source>
        <dbReference type="ARBA" id="ARBA00022692"/>
    </source>
</evidence>
<keyword evidence="5" id="KW-0145">Chemotaxis</keyword>
<dbReference type="InterPro" id="IPR022522">
    <property type="entry name" value="Flagellar_motor_stator_MotA"/>
</dbReference>
<name>A0A1G5MUV2_AFIMA</name>
<feature type="compositionally biased region" description="Low complexity" evidence="13">
    <location>
        <begin position="285"/>
        <end position="296"/>
    </location>
</feature>
<dbReference type="OrthoDB" id="9782603at2"/>
<reference evidence="17 18" key="1">
    <citation type="submission" date="2016-10" db="EMBL/GenBank/DDBJ databases">
        <authorList>
            <person name="de Groot N.N."/>
        </authorList>
    </citation>
    <scope>NUCLEOTIDE SEQUENCE [LARGE SCALE GENOMIC DNA]</scope>
    <source>
        <strain evidence="17 18">DSM 2698</strain>
    </source>
</reference>
<keyword evidence="9" id="KW-0375">Hydrogen ion transport</keyword>
<keyword evidence="7 14" id="KW-0812">Transmembrane</keyword>
<evidence type="ECO:0000256" key="12">
    <source>
        <dbReference type="ARBA" id="ARBA00023136"/>
    </source>
</evidence>
<comment type="similarity">
    <text evidence="2">Belongs to the MotA family.</text>
</comment>
<protein>
    <submittedName>
        <fullName evidence="17">Chemotaxis protein MotA</fullName>
    </submittedName>
</protein>
<dbReference type="GO" id="GO:0006935">
    <property type="term" value="P:chemotaxis"/>
    <property type="evidence" value="ECO:0007669"/>
    <property type="project" value="UniProtKB-KW"/>
</dbReference>